<dbReference type="WBParaSite" id="L893_g13310.t1">
    <property type="protein sequence ID" value="L893_g13310.t1"/>
    <property type="gene ID" value="L893_g13310"/>
</dbReference>
<feature type="region of interest" description="Disordered" evidence="1">
    <location>
        <begin position="42"/>
        <end position="121"/>
    </location>
</feature>
<dbReference type="InterPro" id="IPR008569">
    <property type="entry name" value="DUF851"/>
</dbReference>
<dbReference type="Proteomes" id="UP000095287">
    <property type="component" value="Unplaced"/>
</dbReference>
<evidence type="ECO:0000313" key="2">
    <source>
        <dbReference type="Proteomes" id="UP000095287"/>
    </source>
</evidence>
<dbReference type="Pfam" id="PF05867">
    <property type="entry name" value="DUF851"/>
    <property type="match status" value="1"/>
</dbReference>
<feature type="region of interest" description="Disordered" evidence="1">
    <location>
        <begin position="190"/>
        <end position="246"/>
    </location>
</feature>
<evidence type="ECO:0000256" key="1">
    <source>
        <dbReference type="SAM" id="MobiDB-lite"/>
    </source>
</evidence>
<protein>
    <submittedName>
        <fullName evidence="3">DNA-directed RNA polymerase III subunit RPC4</fullName>
    </submittedName>
</protein>
<organism evidence="2 3">
    <name type="scientific">Steinernema glaseri</name>
    <dbReference type="NCBI Taxonomy" id="37863"/>
    <lineage>
        <taxon>Eukaryota</taxon>
        <taxon>Metazoa</taxon>
        <taxon>Ecdysozoa</taxon>
        <taxon>Nematoda</taxon>
        <taxon>Chromadorea</taxon>
        <taxon>Rhabditida</taxon>
        <taxon>Tylenchina</taxon>
        <taxon>Panagrolaimomorpha</taxon>
        <taxon>Strongyloidoidea</taxon>
        <taxon>Steinernematidae</taxon>
        <taxon>Steinernema</taxon>
    </lineage>
</organism>
<reference evidence="3" key="1">
    <citation type="submission" date="2016-11" db="UniProtKB">
        <authorList>
            <consortium name="WormBaseParasite"/>
        </authorList>
    </citation>
    <scope>IDENTIFICATION</scope>
</reference>
<feature type="compositionally biased region" description="Low complexity" evidence="1">
    <location>
        <begin position="55"/>
        <end position="66"/>
    </location>
</feature>
<feature type="compositionally biased region" description="Low complexity" evidence="1">
    <location>
        <begin position="192"/>
        <end position="211"/>
    </location>
</feature>
<dbReference type="AlphaFoldDB" id="A0A1I7Y705"/>
<evidence type="ECO:0000313" key="3">
    <source>
        <dbReference type="WBParaSite" id="L893_g13310.t1"/>
    </source>
</evidence>
<proteinExistence type="predicted"/>
<accession>A0A1I7Y705</accession>
<sequence length="383" mass="43041">MSDANDNQENPPPAANDSMKTRFRKLGRDIELSFRSRKVRRVKNVEAPTQSVDGTTTETQKTVTQQSAEILGPRSTKTSAEGGAGGRQLLKKWKDRAKQQKVDRGEKNMRDSIRQSFKSFKERRAKNLKQVKTFISRPYKTASMQKILNRVTSRKELRAKYDVTEISEESEKPSIRLKEGDDLFPTLRKAKSAPATPSAPTAPAIQASAPTPEAPPPKQSSPPRSVAPPKEKPPEKASTPQKTLADDIKEKLFKQTPKRQIRLVKNNDNNGQLFNSDGMPFWHQKGKGIRGRDDIDASDLTDDELPMNAEILLDVHSGKLKLVDLPNTEVVLDPFASLQVLEARDELFFTRNVLFSNTVRSMINLNDDMTSSELRKKSVIPRK</sequence>
<feature type="compositionally biased region" description="Basic and acidic residues" evidence="1">
    <location>
        <begin position="96"/>
        <end position="113"/>
    </location>
</feature>
<name>A0A1I7Y705_9BILA</name>
<feature type="region of interest" description="Disordered" evidence="1">
    <location>
        <begin position="1"/>
        <end position="23"/>
    </location>
</feature>
<keyword evidence="2" id="KW-1185">Reference proteome</keyword>